<keyword evidence="9" id="KW-1185">Reference proteome</keyword>
<dbReference type="SMART" id="SM00448">
    <property type="entry name" value="REC"/>
    <property type="match status" value="1"/>
</dbReference>
<dbReference type="Pfam" id="PF12833">
    <property type="entry name" value="HTH_18"/>
    <property type="match status" value="1"/>
</dbReference>
<dbReference type="Proteomes" id="UP001596378">
    <property type="component" value="Unassembled WGS sequence"/>
</dbReference>
<dbReference type="InterPro" id="IPR011006">
    <property type="entry name" value="CheY-like_superfamily"/>
</dbReference>
<dbReference type="Gene3D" id="3.40.50.2300">
    <property type="match status" value="1"/>
</dbReference>
<feature type="domain" description="HTH araC/xylS-type" evidence="6">
    <location>
        <begin position="436"/>
        <end position="534"/>
    </location>
</feature>
<name>A0ABW2FPD0_9BACL</name>
<keyword evidence="3" id="KW-0804">Transcription</keyword>
<evidence type="ECO:0000313" key="8">
    <source>
        <dbReference type="EMBL" id="MFC7153327.1"/>
    </source>
</evidence>
<keyword evidence="2" id="KW-0238">DNA-binding</keyword>
<dbReference type="InterPro" id="IPR001789">
    <property type="entry name" value="Sig_transdc_resp-reg_receiver"/>
</dbReference>
<dbReference type="RefSeq" id="WP_378052392.1">
    <property type="nucleotide sequence ID" value="NZ_JBHMDN010000048.1"/>
</dbReference>
<reference evidence="9" key="1">
    <citation type="journal article" date="2019" name="Int. J. Syst. Evol. Microbiol.">
        <title>The Global Catalogue of Microorganisms (GCM) 10K type strain sequencing project: providing services to taxonomists for standard genome sequencing and annotation.</title>
        <authorList>
            <consortium name="The Broad Institute Genomics Platform"/>
            <consortium name="The Broad Institute Genome Sequencing Center for Infectious Disease"/>
            <person name="Wu L."/>
            <person name="Ma J."/>
        </authorList>
    </citation>
    <scope>NUCLEOTIDE SEQUENCE [LARGE SCALE GENOMIC DNA]</scope>
    <source>
        <strain evidence="9">KCTC 12907</strain>
    </source>
</reference>
<dbReference type="InterPro" id="IPR009057">
    <property type="entry name" value="Homeodomain-like_sf"/>
</dbReference>
<evidence type="ECO:0000259" key="7">
    <source>
        <dbReference type="PROSITE" id="PS50110"/>
    </source>
</evidence>
<dbReference type="PANTHER" id="PTHR43280:SF2">
    <property type="entry name" value="HTH-TYPE TRANSCRIPTIONAL REGULATOR EXSA"/>
    <property type="match status" value="1"/>
</dbReference>
<dbReference type="EMBL" id="JBHTAI010000033">
    <property type="protein sequence ID" value="MFC7153327.1"/>
    <property type="molecule type" value="Genomic_DNA"/>
</dbReference>
<comment type="caution">
    <text evidence="8">The sequence shown here is derived from an EMBL/GenBank/DDBJ whole genome shotgun (WGS) entry which is preliminary data.</text>
</comment>
<feature type="region of interest" description="Disordered" evidence="5">
    <location>
        <begin position="535"/>
        <end position="554"/>
    </location>
</feature>
<keyword evidence="1" id="KW-0805">Transcription regulation</keyword>
<dbReference type="PROSITE" id="PS01124">
    <property type="entry name" value="HTH_ARAC_FAMILY_2"/>
    <property type="match status" value="1"/>
</dbReference>
<evidence type="ECO:0000256" key="2">
    <source>
        <dbReference type="ARBA" id="ARBA00023125"/>
    </source>
</evidence>
<evidence type="ECO:0000313" key="9">
    <source>
        <dbReference type="Proteomes" id="UP001596378"/>
    </source>
</evidence>
<dbReference type="PANTHER" id="PTHR43280">
    <property type="entry name" value="ARAC-FAMILY TRANSCRIPTIONAL REGULATOR"/>
    <property type="match status" value="1"/>
</dbReference>
<evidence type="ECO:0000259" key="6">
    <source>
        <dbReference type="PROSITE" id="PS01124"/>
    </source>
</evidence>
<evidence type="ECO:0000256" key="4">
    <source>
        <dbReference type="PROSITE-ProRule" id="PRU00169"/>
    </source>
</evidence>
<dbReference type="PROSITE" id="PS50110">
    <property type="entry name" value="RESPONSE_REGULATORY"/>
    <property type="match status" value="1"/>
</dbReference>
<dbReference type="Gene3D" id="1.10.10.60">
    <property type="entry name" value="Homeodomain-like"/>
    <property type="match status" value="2"/>
</dbReference>
<sequence length="554" mass="63661">MNILIVDDEKLIRQGLSHMIPLMNENYRIVGQCGSGEEALERIAVEGLRVDTVITDVRMPPPMDGLELITELAIRYPHVRSIVISGYNEFDYVRSALRSGAVDYLLKPIDKKELQTVLGRIELTIPSGDSREPDDGSGQVSLAYRDNLLNGLFKADPGIYRDAVAYLQSRYGISESTHRFMTAGIVIDQLPDEPLTPSDKALFQYFIRKTAEELLPLSGSVEGSVFQGSDGLTLIVFFIDRASGFELQPQAQLTMLLSQIKRHVRYPITVALSSYVELFRQFPSMIDQLHIALKSRLVRGTDQLIEFDAARQTNEAGFEEVGRDWMESVTRHLQAGELEKMKSSFLELLADLRRGQLPPDYIVDMIDRMFIRMESALDQLGITVDSLNYEERRKLGHTLEQCPLWEQMERSVRERLDVLTEQIRATTLRQKPDYIKEAVAFIETRYRDDIKLHDVAKHVHLFPSYFSQQFKLLMGINFIDYLTERRMEEAMKLLRETDEPAYLICERVGYATSAHFIKVFKKWIGSTPAEYRNKWQTETADPREARSQMQKKAK</sequence>
<feature type="domain" description="Response regulatory" evidence="7">
    <location>
        <begin position="2"/>
        <end position="122"/>
    </location>
</feature>
<dbReference type="CDD" id="cd17536">
    <property type="entry name" value="REC_YesN-like"/>
    <property type="match status" value="1"/>
</dbReference>
<accession>A0ABW2FPD0</accession>
<evidence type="ECO:0000256" key="5">
    <source>
        <dbReference type="SAM" id="MobiDB-lite"/>
    </source>
</evidence>
<protein>
    <submittedName>
        <fullName evidence="8">Response regulator</fullName>
    </submittedName>
</protein>
<feature type="modified residue" description="4-aspartylphosphate" evidence="4">
    <location>
        <position position="56"/>
    </location>
</feature>
<dbReference type="InterPro" id="IPR018060">
    <property type="entry name" value="HTH_AraC"/>
</dbReference>
<proteinExistence type="predicted"/>
<evidence type="ECO:0000256" key="3">
    <source>
        <dbReference type="ARBA" id="ARBA00023163"/>
    </source>
</evidence>
<feature type="compositionally biased region" description="Basic and acidic residues" evidence="5">
    <location>
        <begin position="535"/>
        <end position="546"/>
    </location>
</feature>
<dbReference type="SMART" id="SM00342">
    <property type="entry name" value="HTH_ARAC"/>
    <property type="match status" value="1"/>
</dbReference>
<dbReference type="SUPFAM" id="SSF52172">
    <property type="entry name" value="CheY-like"/>
    <property type="match status" value="1"/>
</dbReference>
<organism evidence="8 9">
    <name type="scientific">Cohnella cellulosilytica</name>
    <dbReference type="NCBI Taxonomy" id="986710"/>
    <lineage>
        <taxon>Bacteria</taxon>
        <taxon>Bacillati</taxon>
        <taxon>Bacillota</taxon>
        <taxon>Bacilli</taxon>
        <taxon>Bacillales</taxon>
        <taxon>Paenibacillaceae</taxon>
        <taxon>Cohnella</taxon>
    </lineage>
</organism>
<dbReference type="SUPFAM" id="SSF46689">
    <property type="entry name" value="Homeodomain-like"/>
    <property type="match status" value="2"/>
</dbReference>
<evidence type="ECO:0000256" key="1">
    <source>
        <dbReference type="ARBA" id="ARBA00023015"/>
    </source>
</evidence>
<keyword evidence="4" id="KW-0597">Phosphoprotein</keyword>
<gene>
    <name evidence="8" type="ORF">ACFQMJ_32790</name>
</gene>
<dbReference type="Pfam" id="PF00072">
    <property type="entry name" value="Response_reg"/>
    <property type="match status" value="1"/>
</dbReference>